<evidence type="ECO:0000256" key="1">
    <source>
        <dbReference type="ARBA" id="ARBA00022679"/>
    </source>
</evidence>
<dbReference type="Proteomes" id="UP000216312">
    <property type="component" value="Unassembled WGS sequence"/>
</dbReference>
<gene>
    <name evidence="3" type="ORF">CGW93_00710</name>
</gene>
<evidence type="ECO:0000259" key="2">
    <source>
        <dbReference type="Pfam" id="PF13427"/>
    </source>
</evidence>
<evidence type="ECO:0000313" key="4">
    <source>
        <dbReference type="Proteomes" id="UP000216312"/>
    </source>
</evidence>
<accession>A0A257LVK5</accession>
<reference evidence="4" key="1">
    <citation type="submission" date="2017-07" db="EMBL/GenBank/DDBJ databases">
        <title>Novel pathways for hydrocarbon cycling and metabolic interdependencies in hydrothermal sediment communities.</title>
        <authorList>
            <person name="Dombrowski N."/>
            <person name="Seitz K."/>
            <person name="Teske A."/>
            <person name="Baker B."/>
        </authorList>
    </citation>
    <scope>NUCLEOTIDE SEQUENCE [LARGE SCALE GENOMIC DNA]</scope>
</reference>
<organism evidence="3 4">
    <name type="scientific">candidate division WOR-3 bacterium 4484_18</name>
    <dbReference type="NCBI Taxonomy" id="2020626"/>
    <lineage>
        <taxon>Bacteria</taxon>
        <taxon>Bacteria division WOR-3</taxon>
    </lineage>
</organism>
<comment type="caution">
    <text evidence="3">The sequence shown here is derived from an EMBL/GenBank/DDBJ whole genome shotgun (WGS) entry which is preliminary data.</text>
</comment>
<feature type="domain" description="Adenylyltransferase AadA C-terminal" evidence="2">
    <location>
        <begin position="7"/>
        <end position="70"/>
    </location>
</feature>
<proteinExistence type="predicted"/>
<sequence length="71" mass="8377">YGKPIKEVFYKIPEKYYIRSILYDLEDIEKTIQKEPVYAILNLCRVLYYLKEKVISSKSEAGVWGMKNIPG</sequence>
<keyword evidence="1" id="KW-0808">Transferase</keyword>
<dbReference type="Pfam" id="PF13427">
    <property type="entry name" value="AadA_C"/>
    <property type="match status" value="1"/>
</dbReference>
<feature type="non-terminal residue" evidence="3">
    <location>
        <position position="1"/>
    </location>
</feature>
<name>A0A257LVK5_UNCW3</name>
<dbReference type="AlphaFoldDB" id="A0A257LVK5"/>
<dbReference type="InterPro" id="IPR025184">
    <property type="entry name" value="AadA_C"/>
</dbReference>
<dbReference type="GO" id="GO:0016740">
    <property type="term" value="F:transferase activity"/>
    <property type="evidence" value="ECO:0007669"/>
    <property type="project" value="UniProtKB-KW"/>
</dbReference>
<evidence type="ECO:0000313" key="3">
    <source>
        <dbReference type="EMBL" id="OYV03460.1"/>
    </source>
</evidence>
<protein>
    <recommendedName>
        <fullName evidence="2">Adenylyltransferase AadA C-terminal domain-containing protein</fullName>
    </recommendedName>
</protein>
<dbReference type="EMBL" id="NMUJ01000005">
    <property type="protein sequence ID" value="OYV03460.1"/>
    <property type="molecule type" value="Genomic_DNA"/>
</dbReference>